<evidence type="ECO:0000313" key="3">
    <source>
        <dbReference type="Proteomes" id="UP001589755"/>
    </source>
</evidence>
<dbReference type="RefSeq" id="WP_261518478.1">
    <property type="nucleotide sequence ID" value="NZ_JAODNW010000001.1"/>
</dbReference>
<evidence type="ECO:0000313" key="2">
    <source>
        <dbReference type="EMBL" id="MFC0207221.1"/>
    </source>
</evidence>
<protein>
    <submittedName>
        <fullName evidence="2">Fe-S cluster assembly protein SufD</fullName>
    </submittedName>
</protein>
<keyword evidence="3" id="KW-1185">Reference proteome</keyword>
<sequence>MNIQTQIRRTAAEEALLEACAVRADGLPGDARVREKRARAVELLKRGLPNRKVEIWHYTDLRRLLSAVPAFDPTAHATPREPLLAGAAVLPVLNGVAGKAPVPAGVTATSLAERLADGSEAALLEPADAHDTVAAVNAALAGDGLALDIAAGAVVEQPIELQNVHAGGQAHTRFAVRAGAGARATIVERQTGEGQALVSSVSHLEVGEGADVAWLIVQEQPAETTHLGQINVRIGKDAKLTLFVMNTGGKLVRQELRLVAEGEGSKFRLRGVNLLSGETHCDVTMVLDHAAPATVSTEIIRNVVTGRAEGAFQGQIRVARDAQKTDAKMACNTLLLSDEGSFSAKPELEIFADDVACGHGATVTEIEGDHLFYLMARGIPEKTARGLLVKAFVAEVIEELEHEPAIEALEARLDAWFAEHG</sequence>
<feature type="domain" description="SUF system FeS cluster assembly SufBD core" evidence="1">
    <location>
        <begin position="168"/>
        <end position="392"/>
    </location>
</feature>
<dbReference type="PANTHER" id="PTHR43575">
    <property type="entry name" value="PROTEIN ABCI7, CHLOROPLASTIC"/>
    <property type="match status" value="1"/>
</dbReference>
<dbReference type="Pfam" id="PF01458">
    <property type="entry name" value="SUFBD_core"/>
    <property type="match status" value="1"/>
</dbReference>
<dbReference type="InterPro" id="IPR000825">
    <property type="entry name" value="SUF_FeS_clus_asmbl_SufBD_core"/>
</dbReference>
<gene>
    <name evidence="2" type="primary">sufD</name>
    <name evidence="2" type="ORF">ACFFJ2_02265</name>
</gene>
<accession>A0ABV6D3J4</accession>
<dbReference type="EMBL" id="JBHLXD010000003">
    <property type="protein sequence ID" value="MFC0207221.1"/>
    <property type="molecule type" value="Genomic_DNA"/>
</dbReference>
<dbReference type="Proteomes" id="UP001589755">
    <property type="component" value="Unassembled WGS sequence"/>
</dbReference>
<organism evidence="2 3">
    <name type="scientific">Chelativorans intermedius</name>
    <dbReference type="NCBI Taxonomy" id="515947"/>
    <lineage>
        <taxon>Bacteria</taxon>
        <taxon>Pseudomonadati</taxon>
        <taxon>Pseudomonadota</taxon>
        <taxon>Alphaproteobacteria</taxon>
        <taxon>Hyphomicrobiales</taxon>
        <taxon>Phyllobacteriaceae</taxon>
        <taxon>Chelativorans</taxon>
    </lineage>
</organism>
<name>A0ABV6D3J4_9HYPH</name>
<evidence type="ECO:0000259" key="1">
    <source>
        <dbReference type="Pfam" id="PF01458"/>
    </source>
</evidence>
<dbReference type="InterPro" id="IPR055346">
    <property type="entry name" value="Fe-S_cluster_assembly_SufBD"/>
</dbReference>
<dbReference type="PANTHER" id="PTHR43575:SF1">
    <property type="entry name" value="PROTEIN ABCI7, CHLOROPLASTIC"/>
    <property type="match status" value="1"/>
</dbReference>
<dbReference type="InterPro" id="IPR037284">
    <property type="entry name" value="SUF_FeS_clus_asmbl_SufBD_sf"/>
</dbReference>
<dbReference type="InterPro" id="IPR011542">
    <property type="entry name" value="SUF_FeS_clus_asmbl_SufD"/>
</dbReference>
<reference evidence="2 3" key="1">
    <citation type="submission" date="2024-09" db="EMBL/GenBank/DDBJ databases">
        <authorList>
            <person name="Sun Q."/>
            <person name="Mori K."/>
        </authorList>
    </citation>
    <scope>NUCLEOTIDE SEQUENCE [LARGE SCALE GENOMIC DNA]</scope>
    <source>
        <strain evidence="2 3">CCM 8543</strain>
    </source>
</reference>
<dbReference type="SUPFAM" id="SSF101960">
    <property type="entry name" value="Stabilizer of iron transporter SufD"/>
    <property type="match status" value="1"/>
</dbReference>
<proteinExistence type="predicted"/>
<dbReference type="NCBIfam" id="TIGR01981">
    <property type="entry name" value="sufD"/>
    <property type="match status" value="1"/>
</dbReference>
<comment type="caution">
    <text evidence="2">The sequence shown here is derived from an EMBL/GenBank/DDBJ whole genome shotgun (WGS) entry which is preliminary data.</text>
</comment>